<gene>
    <name evidence="10" type="ORF">X474_12640</name>
</gene>
<evidence type="ECO:0000256" key="1">
    <source>
        <dbReference type="ARBA" id="ARBA00004651"/>
    </source>
</evidence>
<dbReference type="PANTHER" id="PTHR33908">
    <property type="entry name" value="MANNOSYLTRANSFERASE YKCB-RELATED"/>
    <property type="match status" value="1"/>
</dbReference>
<proteinExistence type="predicted"/>
<keyword evidence="3" id="KW-0328">Glycosyltransferase</keyword>
<keyword evidence="5 8" id="KW-0812">Transmembrane</keyword>
<dbReference type="InterPro" id="IPR050297">
    <property type="entry name" value="LipidA_mod_glycosyltrf_83"/>
</dbReference>
<evidence type="ECO:0000256" key="3">
    <source>
        <dbReference type="ARBA" id="ARBA00022676"/>
    </source>
</evidence>
<organism evidence="10 11">
    <name type="scientific">Dethiosulfatarculus sandiegensis</name>
    <dbReference type="NCBI Taxonomy" id="1429043"/>
    <lineage>
        <taxon>Bacteria</taxon>
        <taxon>Pseudomonadati</taxon>
        <taxon>Thermodesulfobacteriota</taxon>
        <taxon>Desulfarculia</taxon>
        <taxon>Desulfarculales</taxon>
        <taxon>Desulfarculaceae</taxon>
        <taxon>Dethiosulfatarculus</taxon>
    </lineage>
</organism>
<dbReference type="Proteomes" id="UP000032233">
    <property type="component" value="Unassembled WGS sequence"/>
</dbReference>
<evidence type="ECO:0000256" key="4">
    <source>
        <dbReference type="ARBA" id="ARBA00022679"/>
    </source>
</evidence>
<evidence type="ECO:0000256" key="9">
    <source>
        <dbReference type="SAM" id="SignalP"/>
    </source>
</evidence>
<keyword evidence="11" id="KW-1185">Reference proteome</keyword>
<feature type="transmembrane region" description="Helical" evidence="8">
    <location>
        <begin position="187"/>
        <end position="204"/>
    </location>
</feature>
<dbReference type="AlphaFoldDB" id="A0A0D2JWM0"/>
<feature type="chain" id="PRO_5002262149" evidence="9">
    <location>
        <begin position="23"/>
        <end position="438"/>
    </location>
</feature>
<evidence type="ECO:0000256" key="6">
    <source>
        <dbReference type="ARBA" id="ARBA00022989"/>
    </source>
</evidence>
<evidence type="ECO:0000313" key="10">
    <source>
        <dbReference type="EMBL" id="KIX13965.1"/>
    </source>
</evidence>
<evidence type="ECO:0000256" key="8">
    <source>
        <dbReference type="SAM" id="Phobius"/>
    </source>
</evidence>
<name>A0A0D2JWM0_9BACT</name>
<accession>A0A0D2JWM0</accession>
<protein>
    <submittedName>
        <fullName evidence="10">Uncharacterized protein</fullName>
    </submittedName>
</protein>
<dbReference type="GO" id="GO:0016763">
    <property type="term" value="F:pentosyltransferase activity"/>
    <property type="evidence" value="ECO:0007669"/>
    <property type="project" value="TreeGrafter"/>
</dbReference>
<keyword evidence="6 8" id="KW-1133">Transmembrane helix</keyword>
<comment type="subcellular location">
    <subcellularLocation>
        <location evidence="1">Cell membrane</location>
        <topology evidence="1">Multi-pass membrane protein</topology>
    </subcellularLocation>
</comment>
<feature type="transmembrane region" description="Helical" evidence="8">
    <location>
        <begin position="210"/>
        <end position="239"/>
    </location>
</feature>
<feature type="transmembrane region" description="Helical" evidence="8">
    <location>
        <begin position="352"/>
        <end position="372"/>
    </location>
</feature>
<evidence type="ECO:0000256" key="5">
    <source>
        <dbReference type="ARBA" id="ARBA00022692"/>
    </source>
</evidence>
<feature type="transmembrane region" description="Helical" evidence="8">
    <location>
        <begin position="324"/>
        <end position="345"/>
    </location>
</feature>
<comment type="caution">
    <text evidence="10">The sequence shown here is derived from an EMBL/GenBank/DDBJ whole genome shotgun (WGS) entry which is preliminary data.</text>
</comment>
<keyword evidence="9" id="KW-0732">Signal</keyword>
<dbReference type="GO" id="GO:0005886">
    <property type="term" value="C:plasma membrane"/>
    <property type="evidence" value="ECO:0007669"/>
    <property type="project" value="UniProtKB-SubCell"/>
</dbReference>
<keyword evidence="2" id="KW-1003">Cell membrane</keyword>
<dbReference type="EMBL" id="AZAC01000014">
    <property type="protein sequence ID" value="KIX13965.1"/>
    <property type="molecule type" value="Genomic_DNA"/>
</dbReference>
<keyword evidence="4" id="KW-0808">Transferase</keyword>
<evidence type="ECO:0000256" key="7">
    <source>
        <dbReference type="ARBA" id="ARBA00023136"/>
    </source>
</evidence>
<evidence type="ECO:0000313" key="11">
    <source>
        <dbReference type="Proteomes" id="UP000032233"/>
    </source>
</evidence>
<dbReference type="GO" id="GO:0009103">
    <property type="term" value="P:lipopolysaccharide biosynthetic process"/>
    <property type="evidence" value="ECO:0007669"/>
    <property type="project" value="UniProtKB-ARBA"/>
</dbReference>
<feature type="transmembrane region" description="Helical" evidence="8">
    <location>
        <begin position="158"/>
        <end position="180"/>
    </location>
</feature>
<evidence type="ECO:0000256" key="2">
    <source>
        <dbReference type="ARBA" id="ARBA00022475"/>
    </source>
</evidence>
<dbReference type="InParanoid" id="A0A0D2JWM0"/>
<keyword evidence="7 8" id="KW-0472">Membrane</keyword>
<feature type="transmembrane region" description="Helical" evidence="8">
    <location>
        <begin position="133"/>
        <end position="152"/>
    </location>
</feature>
<reference evidence="10 11" key="1">
    <citation type="submission" date="2013-11" db="EMBL/GenBank/DDBJ databases">
        <title>Metagenomic analysis of a methanogenic consortium involved in long chain n-alkane degradation.</title>
        <authorList>
            <person name="Davidova I.A."/>
            <person name="Callaghan A.V."/>
            <person name="Wawrik B."/>
            <person name="Pruitt S."/>
            <person name="Marks C."/>
            <person name="Duncan K.E."/>
            <person name="Suflita J.M."/>
        </authorList>
    </citation>
    <scope>NUCLEOTIDE SEQUENCE [LARGE SCALE GENOMIC DNA]</scope>
    <source>
        <strain evidence="10 11">SPR</strain>
    </source>
</reference>
<dbReference type="PANTHER" id="PTHR33908:SF11">
    <property type="entry name" value="MEMBRANE PROTEIN"/>
    <property type="match status" value="1"/>
</dbReference>
<dbReference type="STRING" id="1429043.X474_12640"/>
<feature type="signal peptide" evidence="9">
    <location>
        <begin position="1"/>
        <end position="22"/>
    </location>
</feature>
<feature type="transmembrane region" description="Helical" evidence="8">
    <location>
        <begin position="408"/>
        <end position="429"/>
    </location>
</feature>
<feature type="transmembrane region" description="Helical" evidence="8">
    <location>
        <begin position="251"/>
        <end position="268"/>
    </location>
</feature>
<sequence>MIEFFKQHKWLWAILMAYAALAAIFCEATPALEASDEARHFGYVIELVRQGELPRARIDAPGLARQEATQPPLYYALAALFTRGVSLAGAEKMYRWRPDNPVGRADLPGHKHMWLSSENKAEPSAAIKALYRIRWFSIFLGGIAVFATWFLCLEFKPWFIHTPVLASGLVAFNPMFLFITSSVNNDALIMPLSCLALLALVKSLKRPAWLWGAGIITALAVMTKLSALTLFLPGMIVVWHKKADLFSVVRRGLGLLVPAALICGWWFVRNWLLYGEVLANEIHRKIAGNARSALEPLALLKEWDGFVKSFWGVFGGFNIVFPDWVYYVFFGLSAFSLAAVFILRARRDADRIYYWILTSQVGANLGAVAVWTSVLWGSQGRLVFPSLGAIACLFAWEQDHWSGPKGPAFSGAVLLFLLGVSLWAGLSIIPGSYPWVVL</sequence>